<evidence type="ECO:0000313" key="6">
    <source>
        <dbReference type="Proteomes" id="UP000321104"/>
    </source>
</evidence>
<organism evidence="3 5">
    <name type="scientific">Acetobacter indonesiensis</name>
    <dbReference type="NCBI Taxonomy" id="104101"/>
    <lineage>
        <taxon>Bacteria</taxon>
        <taxon>Pseudomonadati</taxon>
        <taxon>Pseudomonadota</taxon>
        <taxon>Alphaproteobacteria</taxon>
        <taxon>Acetobacterales</taxon>
        <taxon>Acetobacteraceae</taxon>
        <taxon>Acetobacter</taxon>
    </lineage>
</organism>
<evidence type="ECO:0000313" key="3">
    <source>
        <dbReference type="EMBL" id="OUI89414.1"/>
    </source>
</evidence>
<evidence type="ECO:0000313" key="1">
    <source>
        <dbReference type="EMBL" id="GAN64029.1"/>
    </source>
</evidence>
<dbReference type="Proteomes" id="UP000194641">
    <property type="component" value="Unassembled WGS sequence"/>
</dbReference>
<reference evidence="3" key="2">
    <citation type="submission" date="2014-06" db="EMBL/GenBank/DDBJ databases">
        <authorList>
            <person name="Ju J."/>
            <person name="Zhang J."/>
        </authorList>
    </citation>
    <scope>NUCLEOTIDE SEQUENCE [LARGE SCALE GENOMIC DNA]</scope>
    <source>
        <strain evidence="3">DmL_051</strain>
    </source>
</reference>
<accession>A0A252AIM7</accession>
<comment type="caution">
    <text evidence="3">The sequence shown here is derived from an EMBL/GenBank/DDBJ whole genome shotgun (WGS) entry which is preliminary data.</text>
</comment>
<dbReference type="EMBL" id="JOPA01000081">
    <property type="protein sequence ID" value="OUI89414.1"/>
    <property type="molecule type" value="Genomic_DNA"/>
</dbReference>
<reference evidence="2 6" key="4">
    <citation type="submission" date="2019-07" db="EMBL/GenBank/DDBJ databases">
        <title>Whole genome shotgun sequence of Acetobacter indonesiensis NBRC 16471.</title>
        <authorList>
            <person name="Hosoyama A."/>
            <person name="Uohara A."/>
            <person name="Ohji S."/>
            <person name="Ichikawa N."/>
        </authorList>
    </citation>
    <scope>NUCLEOTIDE SEQUENCE [LARGE SCALE GENOMIC DNA]</scope>
    <source>
        <strain evidence="2 6">NBRC 16471</strain>
    </source>
</reference>
<sequence>MDQNIKIIEDIINNWEVSKSKYYPKTECGREEAAIIYNIILKYVDKIFSGDNQFLEETCISGWLFKASELSSVRPLSVYDFLYFCKKIFKQQNCCNSSNYLKNNMLKFGYNPNYPT</sequence>
<dbReference type="RefSeq" id="WP_048847141.1">
    <property type="nucleotide sequence ID" value="NZ_BAMW01000048.1"/>
</dbReference>
<dbReference type="EMBL" id="BJXQ01000063">
    <property type="protein sequence ID" value="GEN04950.1"/>
    <property type="molecule type" value="Genomic_DNA"/>
</dbReference>
<dbReference type="EMBL" id="BAMW01000048">
    <property type="protein sequence ID" value="GAN64029.1"/>
    <property type="molecule type" value="Genomic_DNA"/>
</dbReference>
<keyword evidence="4" id="KW-1185">Reference proteome</keyword>
<reference evidence="1 4" key="1">
    <citation type="submission" date="2012-11" db="EMBL/GenBank/DDBJ databases">
        <title>Whole genome sequence of Acetobacter indonesiensis 5H-1.</title>
        <authorList>
            <person name="Azuma Y."/>
            <person name="Higashiura N."/>
            <person name="Hirakawa H."/>
            <person name="Matsushita K."/>
        </authorList>
    </citation>
    <scope>NUCLEOTIDE SEQUENCE [LARGE SCALE GENOMIC DNA]</scope>
    <source>
        <strain evidence="1 4">5H-1</strain>
    </source>
</reference>
<proteinExistence type="predicted"/>
<dbReference type="AlphaFoldDB" id="A0A252AIM7"/>
<dbReference type="Proteomes" id="UP000321104">
    <property type="component" value="Unassembled WGS sequence"/>
</dbReference>
<dbReference type="Proteomes" id="UP000032673">
    <property type="component" value="Unassembled WGS sequence"/>
</dbReference>
<reference evidence="5" key="3">
    <citation type="submission" date="2014-06" db="EMBL/GenBank/DDBJ databases">
        <authorList>
            <person name="Winans N.J."/>
            <person name="Newell P.D."/>
            <person name="Douglas A.E."/>
        </authorList>
    </citation>
    <scope>NUCLEOTIDE SEQUENCE [LARGE SCALE GENOMIC DNA]</scope>
</reference>
<name>A0A252AIM7_9PROT</name>
<protein>
    <submittedName>
        <fullName evidence="3">Uncharacterized protein</fullName>
    </submittedName>
</protein>
<gene>
    <name evidence="1" type="ORF">Abin_050_001</name>
    <name evidence="2" type="ORF">AIN02nite_29750</name>
    <name evidence="3" type="ORF">HK17_15855</name>
</gene>
<evidence type="ECO:0000313" key="4">
    <source>
        <dbReference type="Proteomes" id="UP000032673"/>
    </source>
</evidence>
<evidence type="ECO:0000313" key="5">
    <source>
        <dbReference type="Proteomes" id="UP000194641"/>
    </source>
</evidence>
<evidence type="ECO:0000313" key="2">
    <source>
        <dbReference type="EMBL" id="GEN04950.1"/>
    </source>
</evidence>